<reference evidence="7" key="2">
    <citation type="submission" date="2021-01" db="UniProtKB">
        <authorList>
            <consortium name="EnsemblMetazoa"/>
        </authorList>
    </citation>
    <scope>IDENTIFICATION</scope>
</reference>
<dbReference type="Pfam" id="PF25203">
    <property type="entry name" value="PB_DAAF9"/>
    <property type="match status" value="1"/>
</dbReference>
<evidence type="ECO:0000313" key="8">
    <source>
        <dbReference type="Proteomes" id="UP000007110"/>
    </source>
</evidence>
<feature type="domain" description="DAAF9 PH" evidence="6">
    <location>
        <begin position="534"/>
        <end position="719"/>
    </location>
</feature>
<evidence type="ECO:0000256" key="1">
    <source>
        <dbReference type="SAM" id="MobiDB-lite"/>
    </source>
</evidence>
<evidence type="ECO:0000259" key="3">
    <source>
        <dbReference type="Pfam" id="PF23319"/>
    </source>
</evidence>
<dbReference type="CDD" id="cd22936">
    <property type="entry name" value="shulin_C20orf194-like"/>
    <property type="match status" value="1"/>
</dbReference>
<feature type="domain" description="DAAF9 pita-bread-like" evidence="4">
    <location>
        <begin position="218"/>
        <end position="502"/>
    </location>
</feature>
<reference evidence="8" key="1">
    <citation type="submission" date="2015-02" db="EMBL/GenBank/DDBJ databases">
        <title>Genome sequencing for Strongylocentrotus purpuratus.</title>
        <authorList>
            <person name="Murali S."/>
            <person name="Liu Y."/>
            <person name="Vee V."/>
            <person name="English A."/>
            <person name="Wang M."/>
            <person name="Skinner E."/>
            <person name="Han Y."/>
            <person name="Muzny D.M."/>
            <person name="Worley K.C."/>
            <person name="Gibbs R.A."/>
        </authorList>
    </citation>
    <scope>NUCLEOTIDE SEQUENCE</scope>
</reference>
<feature type="domain" description="DAAF9 CobW C-like" evidence="3">
    <location>
        <begin position="975"/>
        <end position="1038"/>
    </location>
</feature>
<dbReference type="Pfam" id="PF23281">
    <property type="entry name" value="DAAF9_N"/>
    <property type="match status" value="1"/>
</dbReference>
<dbReference type="InterPro" id="IPR056414">
    <property type="entry name" value="DAAF9_CobW_C"/>
</dbReference>
<dbReference type="AlphaFoldDB" id="A0A7M7NW16"/>
<feature type="compositionally biased region" description="Pro residues" evidence="1">
    <location>
        <begin position="1047"/>
        <end position="1060"/>
    </location>
</feature>
<dbReference type="CTD" id="121425069"/>
<feature type="domain" description="DAAF9 N-terminal" evidence="2">
    <location>
        <begin position="5"/>
        <end position="214"/>
    </location>
</feature>
<evidence type="ECO:0000259" key="6">
    <source>
        <dbReference type="Pfam" id="PF26246"/>
    </source>
</evidence>
<dbReference type="Pfam" id="PF23319">
    <property type="entry name" value="CobW_C_DAAF9"/>
    <property type="match status" value="1"/>
</dbReference>
<dbReference type="Pfam" id="PF25204">
    <property type="entry name" value="DAAF9_2"/>
    <property type="match status" value="1"/>
</dbReference>
<dbReference type="PANTHER" id="PTHR33664">
    <property type="entry name" value="RCG26366"/>
    <property type="match status" value="1"/>
</dbReference>
<proteinExistence type="predicted"/>
<evidence type="ECO:0000259" key="2">
    <source>
        <dbReference type="Pfam" id="PF23281"/>
    </source>
</evidence>
<dbReference type="InterPro" id="IPR057478">
    <property type="entry name" value="DAAF9_2"/>
</dbReference>
<accession>A0A7M7NW16</accession>
<keyword evidence="8" id="KW-1185">Reference proteome</keyword>
<dbReference type="Pfam" id="PF26246">
    <property type="entry name" value="PH_DAAF9"/>
    <property type="match status" value="1"/>
</dbReference>
<protein>
    <submittedName>
        <fullName evidence="7">Uncharacterized protein</fullName>
    </submittedName>
</protein>
<dbReference type="InterPro" id="IPR040342">
    <property type="entry name" value="DNAAF9"/>
</dbReference>
<dbReference type="KEGG" id="spu:105440202"/>
<evidence type="ECO:0000259" key="4">
    <source>
        <dbReference type="Pfam" id="PF25203"/>
    </source>
</evidence>
<feature type="region of interest" description="Disordered" evidence="1">
    <location>
        <begin position="726"/>
        <end position="745"/>
    </location>
</feature>
<dbReference type="Proteomes" id="UP000007110">
    <property type="component" value="Unassembled WGS sequence"/>
</dbReference>
<dbReference type="PANTHER" id="PTHR33664:SF1">
    <property type="entry name" value="DYNEIN AXONEMAL ASSEMBLY FACTOR 9"/>
    <property type="match status" value="1"/>
</dbReference>
<dbReference type="FunCoup" id="A0A7M7NW16">
    <property type="interactions" value="332"/>
</dbReference>
<evidence type="ECO:0000313" key="7">
    <source>
        <dbReference type="EnsemblMetazoa" id="XP_030841391"/>
    </source>
</evidence>
<dbReference type="OrthoDB" id="72033at2759"/>
<dbReference type="InterPro" id="IPR058843">
    <property type="entry name" value="PH_DAAF9"/>
</dbReference>
<feature type="region of interest" description="Disordered" evidence="1">
    <location>
        <begin position="1036"/>
        <end position="1076"/>
    </location>
</feature>
<name>A0A7M7NW16_STRPU</name>
<evidence type="ECO:0000259" key="5">
    <source>
        <dbReference type="Pfam" id="PF25204"/>
    </source>
</evidence>
<sequence length="1194" mass="132529">MPPKRPSSARRNIKHVTFSPFVSCARLRHVQSLLRNPGETDSTKPDAILCILGIDCRYNEGSRELANYLLFGFFDTRQAELESSGFAEETIDDLMFVIKKNSIHVYCNPTNYCYLLPYVAHWPGLRFHLMTEAEYDEEEEAEEFKIVSFLDMVRGCPLVGIPYFAKGHSQPFNPMLVEKWPIVQAYGLEGYATGGFFTMIHEASDISSSLASIYDIVDPVALETMVTNQLPLFERQWSSLLTNVDVSFKAKAFSTLLEGMVGEPLKSYYSHGKGSNSSNNKGQSGRKPYVLFGQNSVRAHMKLTQEGGFLPGKTLHISGIGDTPAKHMICQLVAPRSPLCCARTYFTSSGHAPYPITGGSAQAPRPPKTDIELLERLYKVVIESVLASITEYCKTTSYSKAEACCLSSLKEGFAEENLKLGSGFLTNKANIDFTLDALTNEGNTVELKDDKVPLIKLVSLVVYDIPSVEHPNNSVGSVVFAESFFDSAIPVLQEDGSIEMNTESLILTRHLPRTITWAPEMKPSDIENGISVYTKNPEGPFGNVLLDGVKCTMLGSVELSTPSDGVLYVFEKGIIFSHPRNGLTVLPKSYYEELQFYDGGSSSVLACLMITYRHSLQYYQPLQNHNTGDMVMFTFPPKTNAYRMMYKEVIGRWQQENESPVLKQVDVVPEYYANRYNELEHNFETDARMMKKVPSLTQANVYLSTLNSFLSHLSVSSVDPAPVRKADLPSILDPSTEQSQPSSDPDEVVITLLTGITGSHKETLCTTLTNLAKDYNRWAVLRAPFGVPHAYNQKQLEASLTNIVTAARRQRASIRASTGGRKKMRVLIMTPGFTDTVSVVSAILNHPNADIRGSLKIGAVTACVDPLTTFIEHRMTFPLLLDQCAQGWVNNILLTSCTEGPHPELMFIQELLRKVNSDMAFILANYGEISRSGDAELILSETAFMEPSKVRARHLLIPQWSSPEFSRQLTPAMTEVSLKFSQPLDRSRLLPKMRSLRSSLDASPFQGNIYHIEARTRFNESSQVMELTYSTMSGHLTECPAPEVPAARPPTGTPRPPPSPGATTNGRPAEAGGDNNGHEGLQHCFMFTGCGLQEDALKEWLRACATPKPTPKALKTKSTLSASEKKQLHEKHHLAPLPAGWFYNGSQYVSMSGEKANTHPEMDQFISEFVEKTNLATKEYNDGIAAQGYKDLFQ</sequence>
<organism evidence="7 8">
    <name type="scientific">Strongylocentrotus purpuratus</name>
    <name type="common">Purple sea urchin</name>
    <dbReference type="NCBI Taxonomy" id="7668"/>
    <lineage>
        <taxon>Eukaryota</taxon>
        <taxon>Metazoa</taxon>
        <taxon>Echinodermata</taxon>
        <taxon>Eleutherozoa</taxon>
        <taxon>Echinozoa</taxon>
        <taxon>Echinoidea</taxon>
        <taxon>Euechinoidea</taxon>
        <taxon>Echinacea</taxon>
        <taxon>Camarodonta</taxon>
        <taxon>Echinidea</taxon>
        <taxon>Strongylocentrotidae</taxon>
        <taxon>Strongylocentrotus</taxon>
    </lineage>
</organism>
<dbReference type="InterPro" id="IPR056498">
    <property type="entry name" value="DAAF9_N"/>
</dbReference>
<feature type="compositionally biased region" description="Polar residues" evidence="1">
    <location>
        <begin position="733"/>
        <end position="743"/>
    </location>
</feature>
<dbReference type="InParanoid" id="A0A7M7NW16"/>
<dbReference type="InterPro" id="IPR058844">
    <property type="entry name" value="PB_DAAF9"/>
</dbReference>
<dbReference type="EnsemblMetazoa" id="XM_030985531">
    <property type="protein sequence ID" value="XP_030841391"/>
    <property type="gene ID" value="LOC105440202"/>
</dbReference>
<dbReference type="RefSeq" id="XP_030841391.1">
    <property type="nucleotide sequence ID" value="XM_030985531.1"/>
</dbReference>
<dbReference type="GeneID" id="105440202"/>
<dbReference type="OMA" id="HPAGEKW"/>
<feature type="domain" description="DAAF9" evidence="5">
    <location>
        <begin position="750"/>
        <end position="960"/>
    </location>
</feature>